<name>A0ABS5PMH0_9FIRM</name>
<dbReference type="Pfam" id="PF02826">
    <property type="entry name" value="2-Hacid_dh_C"/>
    <property type="match status" value="1"/>
</dbReference>
<feature type="domain" description="D-isomer specific 2-hydroxyacid dehydrogenase NAD-binding" evidence="5">
    <location>
        <begin position="113"/>
        <end position="289"/>
    </location>
</feature>
<keyword evidence="7" id="KW-1185">Reference proteome</keyword>
<dbReference type="SUPFAM" id="SSF52283">
    <property type="entry name" value="Formate/glycerate dehydrogenase catalytic domain-like"/>
    <property type="match status" value="1"/>
</dbReference>
<protein>
    <submittedName>
        <fullName evidence="6">D-glycerate dehydrogenase</fullName>
    </submittedName>
</protein>
<dbReference type="Proteomes" id="UP000746471">
    <property type="component" value="Unassembled WGS sequence"/>
</dbReference>
<dbReference type="Pfam" id="PF00389">
    <property type="entry name" value="2-Hacid_dh"/>
    <property type="match status" value="1"/>
</dbReference>
<evidence type="ECO:0000259" key="5">
    <source>
        <dbReference type="Pfam" id="PF02826"/>
    </source>
</evidence>
<evidence type="ECO:0000313" key="7">
    <source>
        <dbReference type="Proteomes" id="UP000746471"/>
    </source>
</evidence>
<dbReference type="SUPFAM" id="SSF51735">
    <property type="entry name" value="NAD(P)-binding Rossmann-fold domains"/>
    <property type="match status" value="1"/>
</dbReference>
<dbReference type="InterPro" id="IPR006140">
    <property type="entry name" value="D-isomer_DH_NAD-bd"/>
</dbReference>
<organism evidence="6 7">
    <name type="scientific">Fusibacter paucivorans</name>
    <dbReference type="NCBI Taxonomy" id="76009"/>
    <lineage>
        <taxon>Bacteria</taxon>
        <taxon>Bacillati</taxon>
        <taxon>Bacillota</taxon>
        <taxon>Clostridia</taxon>
        <taxon>Eubacteriales</taxon>
        <taxon>Eubacteriales Family XII. Incertae Sedis</taxon>
        <taxon>Fusibacter</taxon>
    </lineage>
</organism>
<evidence type="ECO:0000256" key="3">
    <source>
        <dbReference type="RuleBase" id="RU003719"/>
    </source>
</evidence>
<dbReference type="PANTHER" id="PTHR10996:SF283">
    <property type="entry name" value="GLYOXYLATE_HYDROXYPYRUVATE REDUCTASE B"/>
    <property type="match status" value="1"/>
</dbReference>
<sequence>MSQKKIMYLSRNFPAILTDMMAPHFDLRINEADILESRATFLKKIEGASVLVVDSRVKIDAEAMQAAGPSLAMISNYAVGYNNIDIAEATKRGILVTNTPGVVNDATADIAWGLLFSIARRVAEGDRMIRKGQSWEWTPKFFLGKDIVGRTLGIIGAGRVGMMMAKRSVGFNMNVIYADAYPNEIMEKTLNAKRVQLETLYEMADFISVHTPLTPETKHMINDEAFDRMKTSAILINTSRGPVVDEKALIRALKSGKIWGAGLDVFENEPILNADLFELENLVMTPHIGTATEQTRYQMAELAANNVLDFLQGKVPKGIINREVMSINKNT</sequence>
<evidence type="ECO:0000256" key="1">
    <source>
        <dbReference type="ARBA" id="ARBA00005854"/>
    </source>
</evidence>
<gene>
    <name evidence="6" type="ORF">KHM83_06775</name>
</gene>
<comment type="similarity">
    <text evidence="1 3">Belongs to the D-isomer specific 2-hydroxyacid dehydrogenase family.</text>
</comment>
<accession>A0ABS5PMH0</accession>
<evidence type="ECO:0000259" key="4">
    <source>
        <dbReference type="Pfam" id="PF00389"/>
    </source>
</evidence>
<dbReference type="PANTHER" id="PTHR10996">
    <property type="entry name" value="2-HYDROXYACID DEHYDROGENASE-RELATED"/>
    <property type="match status" value="1"/>
</dbReference>
<dbReference type="InterPro" id="IPR050223">
    <property type="entry name" value="D-isomer_2-hydroxyacid_DH"/>
</dbReference>
<feature type="domain" description="D-isomer specific 2-hydroxyacid dehydrogenase catalytic" evidence="4">
    <location>
        <begin position="35"/>
        <end position="321"/>
    </location>
</feature>
<proteinExistence type="inferred from homology"/>
<reference evidence="6 7" key="1">
    <citation type="submission" date="2021-05" db="EMBL/GenBank/DDBJ databases">
        <title>Fusibacter ferrireducens sp. nov., an anaerobic, sulfur- and Fe-reducing bacterium isolated from the mangrove sediment.</title>
        <authorList>
            <person name="Qiu D."/>
        </authorList>
    </citation>
    <scope>NUCLEOTIDE SEQUENCE [LARGE SCALE GENOMIC DNA]</scope>
    <source>
        <strain evidence="6 7">DSM 12116</strain>
    </source>
</reference>
<keyword evidence="2 3" id="KW-0560">Oxidoreductase</keyword>
<dbReference type="CDD" id="cd05301">
    <property type="entry name" value="GDH"/>
    <property type="match status" value="1"/>
</dbReference>
<dbReference type="RefSeq" id="WP_213236223.1">
    <property type="nucleotide sequence ID" value="NZ_JAHBCL010000009.1"/>
</dbReference>
<dbReference type="InterPro" id="IPR029753">
    <property type="entry name" value="D-isomer_DH_CS"/>
</dbReference>
<dbReference type="EMBL" id="JAHBCL010000009">
    <property type="protein sequence ID" value="MBS7526375.1"/>
    <property type="molecule type" value="Genomic_DNA"/>
</dbReference>
<comment type="caution">
    <text evidence="6">The sequence shown here is derived from an EMBL/GenBank/DDBJ whole genome shotgun (WGS) entry which is preliminary data.</text>
</comment>
<evidence type="ECO:0000256" key="2">
    <source>
        <dbReference type="ARBA" id="ARBA00023002"/>
    </source>
</evidence>
<dbReference type="PROSITE" id="PS00671">
    <property type="entry name" value="D_2_HYDROXYACID_DH_3"/>
    <property type="match status" value="1"/>
</dbReference>
<dbReference type="Gene3D" id="3.40.50.720">
    <property type="entry name" value="NAD(P)-binding Rossmann-like Domain"/>
    <property type="match status" value="2"/>
</dbReference>
<dbReference type="PROSITE" id="PS00670">
    <property type="entry name" value="D_2_HYDROXYACID_DH_2"/>
    <property type="match status" value="1"/>
</dbReference>
<dbReference type="InterPro" id="IPR006139">
    <property type="entry name" value="D-isomer_2_OHA_DH_cat_dom"/>
</dbReference>
<evidence type="ECO:0000313" key="6">
    <source>
        <dbReference type="EMBL" id="MBS7526375.1"/>
    </source>
</evidence>
<dbReference type="InterPro" id="IPR036291">
    <property type="entry name" value="NAD(P)-bd_dom_sf"/>
</dbReference>